<organism evidence="9 10">
    <name type="scientific">Celerinatantimonas yamalensis</name>
    <dbReference type="NCBI Taxonomy" id="559956"/>
    <lineage>
        <taxon>Bacteria</taxon>
        <taxon>Pseudomonadati</taxon>
        <taxon>Pseudomonadota</taxon>
        <taxon>Gammaproteobacteria</taxon>
        <taxon>Celerinatantimonadaceae</taxon>
        <taxon>Celerinatantimonas</taxon>
    </lineage>
</organism>
<dbReference type="InterPro" id="IPR029044">
    <property type="entry name" value="Nucleotide-diphossugar_trans"/>
</dbReference>
<evidence type="ECO:0000313" key="10">
    <source>
        <dbReference type="Proteomes" id="UP001629953"/>
    </source>
</evidence>
<keyword evidence="10" id="KW-1185">Reference proteome</keyword>
<evidence type="ECO:0000256" key="5">
    <source>
        <dbReference type="ARBA" id="ARBA00022989"/>
    </source>
</evidence>
<keyword evidence="5 7" id="KW-1133">Transmembrane helix</keyword>
<comment type="caution">
    <text evidence="9">The sequence shown here is derived from an EMBL/GenBank/DDBJ whole genome shotgun (WGS) entry which is preliminary data.</text>
</comment>
<proteinExistence type="predicted"/>
<accession>A0ABW9G4A6</accession>
<dbReference type="RefSeq" id="WP_408622685.1">
    <property type="nucleotide sequence ID" value="NZ_JBEQCT010000002.1"/>
</dbReference>
<feature type="transmembrane region" description="Helical" evidence="7">
    <location>
        <begin position="277"/>
        <end position="299"/>
    </location>
</feature>
<dbReference type="GO" id="GO:0016757">
    <property type="term" value="F:glycosyltransferase activity"/>
    <property type="evidence" value="ECO:0007669"/>
    <property type="project" value="UniProtKB-KW"/>
</dbReference>
<evidence type="ECO:0000313" key="9">
    <source>
        <dbReference type="EMBL" id="MFM2484505.1"/>
    </source>
</evidence>
<dbReference type="InterPro" id="IPR050256">
    <property type="entry name" value="Glycosyltransferase_2"/>
</dbReference>
<name>A0ABW9G4A6_9GAMM</name>
<dbReference type="PANTHER" id="PTHR48090">
    <property type="entry name" value="UNDECAPRENYL-PHOSPHATE 4-DEOXY-4-FORMAMIDO-L-ARABINOSE TRANSFERASE-RELATED"/>
    <property type="match status" value="1"/>
</dbReference>
<sequence>MNENTIPLLAIVIPCFNESDGIEETISRLSQLIDKYKKSEIINNDSFLVFVDDGSQDETWSLIESSSIENNYIKGVKLSKNQGHQYALLAGMEFVVNKCDCMVSIDADLQQDENKIEEFLASYKKGNEVVLGIRNDRGVDSFFKKLTALFFYKIMNFMGVKIIKNHADFRLLSNNANKSLLKFEEVNLFLRGLVTLIGFQTDYVYYAHYDRFAGESKYTLSKMLGLAIDGITSFSIVPLRFITFIGFFVFIFSVVMGVYVLSIACFSNSFIPGWASTVLPIYFIGGVQILSLGIVGEYIGKIYKETKRRPRFVCEKTIE</sequence>
<evidence type="ECO:0000256" key="6">
    <source>
        <dbReference type="ARBA" id="ARBA00023136"/>
    </source>
</evidence>
<evidence type="ECO:0000256" key="2">
    <source>
        <dbReference type="ARBA" id="ARBA00022676"/>
    </source>
</evidence>
<keyword evidence="4 7" id="KW-0812">Transmembrane</keyword>
<dbReference type="CDD" id="cd04187">
    <property type="entry name" value="DPM1_like_bac"/>
    <property type="match status" value="1"/>
</dbReference>
<dbReference type="Pfam" id="PF00535">
    <property type="entry name" value="Glycos_transf_2"/>
    <property type="match status" value="1"/>
</dbReference>
<protein>
    <submittedName>
        <fullName evidence="9">Glycosyltransferase family 2 protein</fullName>
        <ecNumber evidence="9">2.4.-.-</ecNumber>
    </submittedName>
</protein>
<dbReference type="InterPro" id="IPR001173">
    <property type="entry name" value="Glyco_trans_2-like"/>
</dbReference>
<dbReference type="Proteomes" id="UP001629953">
    <property type="component" value="Unassembled WGS sequence"/>
</dbReference>
<comment type="subcellular location">
    <subcellularLocation>
        <location evidence="1">Membrane</location>
        <topology evidence="1">Multi-pass membrane protein</topology>
    </subcellularLocation>
</comment>
<keyword evidence="6 7" id="KW-0472">Membrane</keyword>
<dbReference type="PANTHER" id="PTHR48090:SF1">
    <property type="entry name" value="PROPHAGE BACTOPRENOL GLUCOSYL TRANSFERASE HOMOLOG"/>
    <property type="match status" value="1"/>
</dbReference>
<feature type="transmembrane region" description="Helical" evidence="7">
    <location>
        <begin position="244"/>
        <end position="271"/>
    </location>
</feature>
<reference evidence="9 10" key="1">
    <citation type="journal article" date="2013" name="Int. J. Syst. Evol. Microbiol.">
        <title>Celerinatantimonas yamalensis sp. nov., a cold-adapted diazotrophic bacterium from a cold permafrost brine.</title>
        <authorList>
            <person name="Shcherbakova V."/>
            <person name="Chuvilskaya N."/>
            <person name="Rivkina E."/>
            <person name="Demidov N."/>
            <person name="Uchaeva V."/>
            <person name="Suetin S."/>
            <person name="Suzina N."/>
            <person name="Gilichinsky D."/>
        </authorList>
    </citation>
    <scope>NUCLEOTIDE SEQUENCE [LARGE SCALE GENOMIC DNA]</scope>
    <source>
        <strain evidence="9 10">C7</strain>
    </source>
</reference>
<evidence type="ECO:0000256" key="3">
    <source>
        <dbReference type="ARBA" id="ARBA00022679"/>
    </source>
</evidence>
<evidence type="ECO:0000256" key="7">
    <source>
        <dbReference type="SAM" id="Phobius"/>
    </source>
</evidence>
<dbReference type="EC" id="2.4.-.-" evidence="9"/>
<keyword evidence="2 9" id="KW-0328">Glycosyltransferase</keyword>
<evidence type="ECO:0000256" key="4">
    <source>
        <dbReference type="ARBA" id="ARBA00022692"/>
    </source>
</evidence>
<dbReference type="Gene3D" id="3.90.550.10">
    <property type="entry name" value="Spore Coat Polysaccharide Biosynthesis Protein SpsA, Chain A"/>
    <property type="match status" value="1"/>
</dbReference>
<gene>
    <name evidence="9" type="ORF">ABUE30_05395</name>
</gene>
<dbReference type="EMBL" id="JBEQCT010000002">
    <property type="protein sequence ID" value="MFM2484505.1"/>
    <property type="molecule type" value="Genomic_DNA"/>
</dbReference>
<evidence type="ECO:0000259" key="8">
    <source>
        <dbReference type="Pfam" id="PF00535"/>
    </source>
</evidence>
<keyword evidence="3 9" id="KW-0808">Transferase</keyword>
<evidence type="ECO:0000256" key="1">
    <source>
        <dbReference type="ARBA" id="ARBA00004141"/>
    </source>
</evidence>
<feature type="domain" description="Glycosyltransferase 2-like" evidence="8">
    <location>
        <begin position="11"/>
        <end position="176"/>
    </location>
</feature>
<dbReference type="SUPFAM" id="SSF53448">
    <property type="entry name" value="Nucleotide-diphospho-sugar transferases"/>
    <property type="match status" value="1"/>
</dbReference>